<evidence type="ECO:0000313" key="2">
    <source>
        <dbReference type="Proteomes" id="UP000320585"/>
    </source>
</evidence>
<accession>A0A8D4UW14</accession>
<dbReference type="AlphaFoldDB" id="A0A8D4UW14"/>
<dbReference type="KEGG" id="dho:Dia5BBH33_19200"/>
<organism evidence="1 2">
    <name type="scientific">Dialister hominis</name>
    <dbReference type="NCBI Taxonomy" id="2582419"/>
    <lineage>
        <taxon>Bacteria</taxon>
        <taxon>Bacillati</taxon>
        <taxon>Bacillota</taxon>
        <taxon>Negativicutes</taxon>
        <taxon>Veillonellales</taxon>
        <taxon>Veillonellaceae</taxon>
        <taxon>Dialister</taxon>
    </lineage>
</organism>
<evidence type="ECO:0000313" key="1">
    <source>
        <dbReference type="EMBL" id="BBK25985.1"/>
    </source>
</evidence>
<keyword evidence="2" id="KW-1185">Reference proteome</keyword>
<reference evidence="2" key="1">
    <citation type="submission" date="2019-05" db="EMBL/GenBank/DDBJ databases">
        <title>Complete genome sequencing of Dialister sp. strain 5BBH33.</title>
        <authorList>
            <person name="Sakamoto M."/>
            <person name="Murakami T."/>
            <person name="Mori H."/>
        </authorList>
    </citation>
    <scope>NUCLEOTIDE SEQUENCE [LARGE SCALE GENOMIC DNA]</scope>
    <source>
        <strain evidence="2">5BBH33</strain>
    </source>
</reference>
<gene>
    <name evidence="1" type="ORF">Dia5BBH33_19200</name>
</gene>
<dbReference type="EMBL" id="AP019697">
    <property type="protein sequence ID" value="BBK25985.1"/>
    <property type="molecule type" value="Genomic_DNA"/>
</dbReference>
<name>A0A8D4UW14_9FIRM</name>
<dbReference type="Proteomes" id="UP000320585">
    <property type="component" value="Chromosome"/>
</dbReference>
<sequence length="48" mass="5693">MWNHFCSSFFVGGRKLGDKGKQYDRAGFEENEKTVQPRCARETFYKDQ</sequence>
<proteinExistence type="predicted"/>
<protein>
    <submittedName>
        <fullName evidence="1">Uncharacterized protein</fullName>
    </submittedName>
</protein>